<dbReference type="GO" id="GO:0000160">
    <property type="term" value="P:phosphorelay signal transduction system"/>
    <property type="evidence" value="ECO:0007669"/>
    <property type="project" value="TreeGrafter"/>
</dbReference>
<evidence type="ECO:0000256" key="6">
    <source>
        <dbReference type="ARBA" id="ARBA00022692"/>
    </source>
</evidence>
<dbReference type="SMART" id="SM00387">
    <property type="entry name" value="HATPase_c"/>
    <property type="match status" value="1"/>
</dbReference>
<dbReference type="SUPFAM" id="SSF55874">
    <property type="entry name" value="ATPase domain of HSP90 chaperone/DNA topoisomerase II/histidine kinase"/>
    <property type="match status" value="1"/>
</dbReference>
<dbReference type="OrthoDB" id="9809567at2"/>
<keyword evidence="6 10" id="KW-0812">Transmembrane</keyword>
<feature type="transmembrane region" description="Helical" evidence="10">
    <location>
        <begin position="162"/>
        <end position="184"/>
    </location>
</feature>
<sequence length="443" mass="45961">MRAAASLRLRLLAGAALWIGLALLAAWFAVGGLLRETLERSFDTRLEAVMLSLLATIEVGDDGVVGLDRPLADPAFDRVLSGWYWQVTDGGTVRLRSRSLWTESLPVAAAGTTGAQAQSAPDGPDGRRLRLLARTVTVPGSDRPLTLAVAGPQAAIDVEAAGIARTLAIALAVLGAGLALAVLLQTSIGLAPFRRLGCQLADIRGGRRDSLDDDTFAEVAPLVREVNALLRHDQAVVARARTHAGNLAHALKTPLSVLSLEAERAGSAEMAAACRQMERMIRHHLGRARAAASHGVLGARVEVAPVLAGLLGVLERVHAERGVVVASSVAEGAAFAGERQDLEEMLGNLLDNAFKWAAGGIAIDVHQARGRLLVGIADDGPGLTPAEAARATEPGIRLDEATEGDGFGLAIAGDLAGLYGGSLVLDRAEAGGLRARLDLPAAP</sequence>
<dbReference type="Pfam" id="PF02518">
    <property type="entry name" value="HATPase_c"/>
    <property type="match status" value="1"/>
</dbReference>
<organism evidence="12 13">
    <name type="scientific">Stella humosa</name>
    <dbReference type="NCBI Taxonomy" id="94"/>
    <lineage>
        <taxon>Bacteria</taxon>
        <taxon>Pseudomonadati</taxon>
        <taxon>Pseudomonadota</taxon>
        <taxon>Alphaproteobacteria</taxon>
        <taxon>Rhodospirillales</taxon>
        <taxon>Stellaceae</taxon>
        <taxon>Stella</taxon>
    </lineage>
</organism>
<protein>
    <recommendedName>
        <fullName evidence="3">histidine kinase</fullName>
        <ecNumber evidence="3">2.7.13.3</ecNumber>
    </recommendedName>
</protein>
<evidence type="ECO:0000259" key="11">
    <source>
        <dbReference type="PROSITE" id="PS50109"/>
    </source>
</evidence>
<evidence type="ECO:0000256" key="3">
    <source>
        <dbReference type="ARBA" id="ARBA00012438"/>
    </source>
</evidence>
<dbReference type="Proteomes" id="UP000278222">
    <property type="component" value="Unassembled WGS sequence"/>
</dbReference>
<dbReference type="InterPro" id="IPR004358">
    <property type="entry name" value="Sig_transdc_His_kin-like_C"/>
</dbReference>
<evidence type="ECO:0000256" key="1">
    <source>
        <dbReference type="ARBA" id="ARBA00000085"/>
    </source>
</evidence>
<name>A0A3N1KVS3_9PROT</name>
<evidence type="ECO:0000256" key="8">
    <source>
        <dbReference type="ARBA" id="ARBA00022989"/>
    </source>
</evidence>
<accession>A0A3N1KVS3</accession>
<keyword evidence="7 12" id="KW-0418">Kinase</keyword>
<keyword evidence="13" id="KW-1185">Reference proteome</keyword>
<dbReference type="InterPro" id="IPR003594">
    <property type="entry name" value="HATPase_dom"/>
</dbReference>
<evidence type="ECO:0000256" key="10">
    <source>
        <dbReference type="SAM" id="Phobius"/>
    </source>
</evidence>
<feature type="domain" description="Histidine kinase" evidence="11">
    <location>
        <begin position="246"/>
        <end position="443"/>
    </location>
</feature>
<dbReference type="PRINTS" id="PR00344">
    <property type="entry name" value="BCTRLSENSOR"/>
</dbReference>
<dbReference type="InterPro" id="IPR005467">
    <property type="entry name" value="His_kinase_dom"/>
</dbReference>
<dbReference type="GO" id="GO:0005886">
    <property type="term" value="C:plasma membrane"/>
    <property type="evidence" value="ECO:0007669"/>
    <property type="project" value="TreeGrafter"/>
</dbReference>
<keyword evidence="5" id="KW-0808">Transferase</keyword>
<comment type="subcellular location">
    <subcellularLocation>
        <location evidence="2">Membrane</location>
    </subcellularLocation>
</comment>
<evidence type="ECO:0000256" key="4">
    <source>
        <dbReference type="ARBA" id="ARBA00022553"/>
    </source>
</evidence>
<keyword evidence="8 10" id="KW-1133">Transmembrane helix</keyword>
<dbReference type="Gene3D" id="3.30.565.10">
    <property type="entry name" value="Histidine kinase-like ATPase, C-terminal domain"/>
    <property type="match status" value="1"/>
</dbReference>
<dbReference type="PANTHER" id="PTHR45436">
    <property type="entry name" value="SENSOR HISTIDINE KINASE YKOH"/>
    <property type="match status" value="1"/>
</dbReference>
<dbReference type="EC" id="2.7.13.3" evidence="3"/>
<evidence type="ECO:0000256" key="2">
    <source>
        <dbReference type="ARBA" id="ARBA00004370"/>
    </source>
</evidence>
<evidence type="ECO:0000313" key="13">
    <source>
        <dbReference type="Proteomes" id="UP000278222"/>
    </source>
</evidence>
<dbReference type="InterPro" id="IPR036890">
    <property type="entry name" value="HATPase_C_sf"/>
</dbReference>
<gene>
    <name evidence="12" type="ORF">EDC65_3391</name>
</gene>
<dbReference type="RefSeq" id="WP_123691645.1">
    <property type="nucleotide sequence ID" value="NZ_AP019700.1"/>
</dbReference>
<evidence type="ECO:0000256" key="7">
    <source>
        <dbReference type="ARBA" id="ARBA00022777"/>
    </source>
</evidence>
<dbReference type="GO" id="GO:0004673">
    <property type="term" value="F:protein histidine kinase activity"/>
    <property type="evidence" value="ECO:0007669"/>
    <property type="project" value="UniProtKB-EC"/>
</dbReference>
<dbReference type="EMBL" id="RJKX01000015">
    <property type="protein sequence ID" value="ROP84044.1"/>
    <property type="molecule type" value="Genomic_DNA"/>
</dbReference>
<dbReference type="AlphaFoldDB" id="A0A3N1KVS3"/>
<reference evidence="12 13" key="1">
    <citation type="submission" date="2018-11" db="EMBL/GenBank/DDBJ databases">
        <title>Genomic Encyclopedia of Type Strains, Phase IV (KMG-IV): sequencing the most valuable type-strain genomes for metagenomic binning, comparative biology and taxonomic classification.</title>
        <authorList>
            <person name="Goeker M."/>
        </authorList>
    </citation>
    <scope>NUCLEOTIDE SEQUENCE [LARGE SCALE GENOMIC DNA]</scope>
    <source>
        <strain evidence="12 13">DSM 5900</strain>
    </source>
</reference>
<dbReference type="PANTHER" id="PTHR45436:SF5">
    <property type="entry name" value="SENSOR HISTIDINE KINASE TRCS"/>
    <property type="match status" value="1"/>
</dbReference>
<comment type="caution">
    <text evidence="12">The sequence shown here is derived from an EMBL/GenBank/DDBJ whole genome shotgun (WGS) entry which is preliminary data.</text>
</comment>
<evidence type="ECO:0000256" key="9">
    <source>
        <dbReference type="ARBA" id="ARBA00023136"/>
    </source>
</evidence>
<comment type="catalytic activity">
    <reaction evidence="1">
        <text>ATP + protein L-histidine = ADP + protein N-phospho-L-histidine.</text>
        <dbReference type="EC" id="2.7.13.3"/>
    </reaction>
</comment>
<evidence type="ECO:0000256" key="5">
    <source>
        <dbReference type="ARBA" id="ARBA00022679"/>
    </source>
</evidence>
<dbReference type="PROSITE" id="PS50109">
    <property type="entry name" value="HIS_KIN"/>
    <property type="match status" value="1"/>
</dbReference>
<evidence type="ECO:0000313" key="12">
    <source>
        <dbReference type="EMBL" id="ROP84044.1"/>
    </source>
</evidence>
<dbReference type="InterPro" id="IPR050428">
    <property type="entry name" value="TCS_sensor_his_kinase"/>
</dbReference>
<proteinExistence type="predicted"/>
<keyword evidence="9 10" id="KW-0472">Membrane</keyword>
<keyword evidence="4" id="KW-0597">Phosphoprotein</keyword>